<organism evidence="1 2">
    <name type="scientific">Rhododendron molle</name>
    <name type="common">Chinese azalea</name>
    <name type="synonym">Azalea mollis</name>
    <dbReference type="NCBI Taxonomy" id="49168"/>
    <lineage>
        <taxon>Eukaryota</taxon>
        <taxon>Viridiplantae</taxon>
        <taxon>Streptophyta</taxon>
        <taxon>Embryophyta</taxon>
        <taxon>Tracheophyta</taxon>
        <taxon>Spermatophyta</taxon>
        <taxon>Magnoliopsida</taxon>
        <taxon>eudicotyledons</taxon>
        <taxon>Gunneridae</taxon>
        <taxon>Pentapetalae</taxon>
        <taxon>asterids</taxon>
        <taxon>Ericales</taxon>
        <taxon>Ericaceae</taxon>
        <taxon>Ericoideae</taxon>
        <taxon>Rhodoreae</taxon>
        <taxon>Rhododendron</taxon>
    </lineage>
</organism>
<reference evidence="1" key="1">
    <citation type="submission" date="2022-02" db="EMBL/GenBank/DDBJ databases">
        <title>Plant Genome Project.</title>
        <authorList>
            <person name="Zhang R.-G."/>
        </authorList>
    </citation>
    <scope>NUCLEOTIDE SEQUENCE</scope>
    <source>
        <strain evidence="1">AT1</strain>
    </source>
</reference>
<evidence type="ECO:0000313" key="1">
    <source>
        <dbReference type="EMBL" id="KAI8572547.1"/>
    </source>
</evidence>
<proteinExistence type="predicted"/>
<accession>A0ACC0Q6T4</accession>
<sequence>MAGTSSDAVEELLWRGCYGRGQEAESMAMAECVLLLTVGVRREVAVRKEDGERVRGVTGLEEQCQEPPEAGAWKALTQGTGNLSPSIRSAVSISPSPVGSPECRQDSEESEHVSKHFGPFFLFILHF</sequence>
<evidence type="ECO:0000313" key="2">
    <source>
        <dbReference type="Proteomes" id="UP001062846"/>
    </source>
</evidence>
<keyword evidence="2" id="KW-1185">Reference proteome</keyword>
<gene>
    <name evidence="1" type="ORF">RHMOL_Rhmol01G0208100</name>
</gene>
<comment type="caution">
    <text evidence="1">The sequence shown here is derived from an EMBL/GenBank/DDBJ whole genome shotgun (WGS) entry which is preliminary data.</text>
</comment>
<dbReference type="EMBL" id="CM046388">
    <property type="protein sequence ID" value="KAI8572547.1"/>
    <property type="molecule type" value="Genomic_DNA"/>
</dbReference>
<name>A0ACC0Q6T4_RHOML</name>
<dbReference type="Proteomes" id="UP001062846">
    <property type="component" value="Chromosome 1"/>
</dbReference>
<protein>
    <submittedName>
        <fullName evidence="1">Uncharacterized protein</fullName>
    </submittedName>
</protein>